<evidence type="ECO:0000313" key="1">
    <source>
        <dbReference type="EMBL" id="QJA48145.1"/>
    </source>
</evidence>
<dbReference type="EMBL" id="MT144592">
    <property type="protein sequence ID" value="QJH93866.1"/>
    <property type="molecule type" value="Genomic_DNA"/>
</dbReference>
<name>A0A6H1ZLK1_9ZZZZ</name>
<proteinExistence type="predicted"/>
<evidence type="ECO:0000313" key="2">
    <source>
        <dbReference type="EMBL" id="QJH93866.1"/>
    </source>
</evidence>
<dbReference type="AlphaFoldDB" id="A0A6H1ZLK1"/>
<dbReference type="EMBL" id="MT144073">
    <property type="protein sequence ID" value="QJA48145.1"/>
    <property type="molecule type" value="Genomic_DNA"/>
</dbReference>
<sequence>MEAKSFNPHWVGKECCRDYRIGNIILKSVPDKFVLRTVENKFYDTLLRKHHVDDFVENTVITITYNQSIQAMANSHA</sequence>
<organism evidence="1">
    <name type="scientific">viral metagenome</name>
    <dbReference type="NCBI Taxonomy" id="1070528"/>
    <lineage>
        <taxon>unclassified sequences</taxon>
        <taxon>metagenomes</taxon>
        <taxon>organismal metagenomes</taxon>
    </lineage>
</organism>
<accession>A0A6H1ZLK1</accession>
<protein>
    <submittedName>
        <fullName evidence="1">Uncharacterized protein</fullName>
    </submittedName>
</protein>
<reference evidence="1" key="1">
    <citation type="submission" date="2020-03" db="EMBL/GenBank/DDBJ databases">
        <title>The deep terrestrial virosphere.</title>
        <authorList>
            <person name="Holmfeldt K."/>
            <person name="Nilsson E."/>
            <person name="Simone D."/>
            <person name="Lopez-Fernandez M."/>
            <person name="Wu X."/>
            <person name="de Brujin I."/>
            <person name="Lundin D."/>
            <person name="Andersson A."/>
            <person name="Bertilsson S."/>
            <person name="Dopson M."/>
        </authorList>
    </citation>
    <scope>NUCLEOTIDE SEQUENCE</scope>
    <source>
        <strain evidence="1">TM448A00842</strain>
        <strain evidence="2">TM448B00141</strain>
    </source>
</reference>
<gene>
    <name evidence="1" type="ORF">TM448A00842_0008</name>
    <name evidence="2" type="ORF">TM448B00141_0052</name>
</gene>